<proteinExistence type="predicted"/>
<keyword evidence="1" id="KW-0812">Transmembrane</keyword>
<sequence length="123" mass="13422">MSSSEEEKDELVAEQADEHAHEVVAFLPHDSLPEPKHIPFGLTPTSSFSVVINVASAVFVNKRIFEDDALRHAQVTFAAIHFAITAATLYAVSTAPIALFQRKHAGFLQILPLAVATDDVTVW</sequence>
<dbReference type="EMBL" id="JAUJLE010000084">
    <property type="protein sequence ID" value="KAK0987176.1"/>
    <property type="molecule type" value="Genomic_DNA"/>
</dbReference>
<protein>
    <submittedName>
        <fullName evidence="2">Uncharacterized protein</fullName>
    </submittedName>
</protein>
<keyword evidence="3" id="KW-1185">Reference proteome</keyword>
<organism evidence="2 3">
    <name type="scientific">Friedmanniomyces endolithicus</name>
    <dbReference type="NCBI Taxonomy" id="329885"/>
    <lineage>
        <taxon>Eukaryota</taxon>
        <taxon>Fungi</taxon>
        <taxon>Dikarya</taxon>
        <taxon>Ascomycota</taxon>
        <taxon>Pezizomycotina</taxon>
        <taxon>Dothideomycetes</taxon>
        <taxon>Dothideomycetidae</taxon>
        <taxon>Mycosphaerellales</taxon>
        <taxon>Teratosphaeriaceae</taxon>
        <taxon>Friedmanniomyces</taxon>
    </lineage>
</organism>
<evidence type="ECO:0000313" key="3">
    <source>
        <dbReference type="Proteomes" id="UP001175353"/>
    </source>
</evidence>
<evidence type="ECO:0000313" key="2">
    <source>
        <dbReference type="EMBL" id="KAK0987176.1"/>
    </source>
</evidence>
<keyword evidence="1" id="KW-1133">Transmembrane helix</keyword>
<feature type="transmembrane region" description="Helical" evidence="1">
    <location>
        <begin position="72"/>
        <end position="92"/>
    </location>
</feature>
<keyword evidence="1" id="KW-0472">Membrane</keyword>
<comment type="caution">
    <text evidence="2">The sequence shown here is derived from an EMBL/GenBank/DDBJ whole genome shotgun (WGS) entry which is preliminary data.</text>
</comment>
<accession>A0AAN6KL21</accession>
<name>A0AAN6KL21_9PEZI</name>
<dbReference type="AlphaFoldDB" id="A0AAN6KL21"/>
<feature type="transmembrane region" description="Helical" evidence="1">
    <location>
        <begin position="38"/>
        <end position="60"/>
    </location>
</feature>
<evidence type="ECO:0000256" key="1">
    <source>
        <dbReference type="SAM" id="Phobius"/>
    </source>
</evidence>
<dbReference type="Proteomes" id="UP001175353">
    <property type="component" value="Unassembled WGS sequence"/>
</dbReference>
<gene>
    <name evidence="2" type="ORF">LTR91_009988</name>
</gene>
<reference evidence="2" key="1">
    <citation type="submission" date="2023-06" db="EMBL/GenBank/DDBJ databases">
        <title>Black Yeasts Isolated from many extreme environments.</title>
        <authorList>
            <person name="Coleine C."/>
            <person name="Stajich J.E."/>
            <person name="Selbmann L."/>
        </authorList>
    </citation>
    <scope>NUCLEOTIDE SEQUENCE</scope>
    <source>
        <strain evidence="2">CCFEE 5200</strain>
    </source>
</reference>